<name>A0A8S1S4N6_PAROT</name>
<sequence>MGCICSQQRRFNSREQTLILESLTDIKDDDDIMIMQIKLIQPKFIYQQLNKEKSLKISTRFLGSKTPSEDGAHLNPKRKLKGILKQQQKFPKKRPYSFDQAKSVRFNLIQQGQEVSGQNLVKLSKLVNQRTIYNE</sequence>
<proteinExistence type="predicted"/>
<reference evidence="1" key="1">
    <citation type="submission" date="2021-01" db="EMBL/GenBank/DDBJ databases">
        <authorList>
            <consortium name="Genoscope - CEA"/>
            <person name="William W."/>
        </authorList>
    </citation>
    <scope>NUCLEOTIDE SEQUENCE</scope>
</reference>
<gene>
    <name evidence="1" type="ORF">POCTA_138.1.T0060296</name>
</gene>
<keyword evidence="2" id="KW-1185">Reference proteome</keyword>
<organism evidence="1 2">
    <name type="scientific">Paramecium octaurelia</name>
    <dbReference type="NCBI Taxonomy" id="43137"/>
    <lineage>
        <taxon>Eukaryota</taxon>
        <taxon>Sar</taxon>
        <taxon>Alveolata</taxon>
        <taxon>Ciliophora</taxon>
        <taxon>Intramacronucleata</taxon>
        <taxon>Oligohymenophorea</taxon>
        <taxon>Peniculida</taxon>
        <taxon>Parameciidae</taxon>
        <taxon>Paramecium</taxon>
    </lineage>
</organism>
<comment type="caution">
    <text evidence="1">The sequence shown here is derived from an EMBL/GenBank/DDBJ whole genome shotgun (WGS) entry which is preliminary data.</text>
</comment>
<protein>
    <submittedName>
        <fullName evidence="1">Uncharacterized protein</fullName>
    </submittedName>
</protein>
<evidence type="ECO:0000313" key="1">
    <source>
        <dbReference type="EMBL" id="CAD8135258.1"/>
    </source>
</evidence>
<dbReference type="OrthoDB" id="304601at2759"/>
<dbReference type="EMBL" id="CAJJDP010000005">
    <property type="protein sequence ID" value="CAD8135258.1"/>
    <property type="molecule type" value="Genomic_DNA"/>
</dbReference>
<evidence type="ECO:0000313" key="2">
    <source>
        <dbReference type="Proteomes" id="UP000683925"/>
    </source>
</evidence>
<dbReference type="OMA" id="DDIMIMQ"/>
<accession>A0A8S1S4N6</accession>
<dbReference type="Proteomes" id="UP000683925">
    <property type="component" value="Unassembled WGS sequence"/>
</dbReference>
<dbReference type="AlphaFoldDB" id="A0A8S1S4N6"/>